<keyword evidence="5 6" id="KW-0503">Monooxygenase</keyword>
<sequence length="326" mass="34323">MGNPALVRELRARLALPVVAGPMFLVSSVELTLACCRAGIIGSLPALNARSSDIFEGWMAQMAPQAREEGMAPYAINIIVHHSNPRLDADLSIAARYEAPIIIASVGNPAPVVERVKGYGGLVFSDVASVRHARRAAESGADALILLCAGAGGQTGWLNPFAFVSEVREFFEGPLIVAGGLTRGSHLRAIEQIGADFGLLGTSFIAATESFASDAYRDMLIESGADDIVTTSEVTGIPANMLRPSLERAGFKPSKEVKEGPFSVVSETETLRAWRDVWSAGHGVGDVRAAEPAAAIVTRLREEYAAAAGPAKVCQGLVPAEDEMTP</sequence>
<dbReference type="PANTHER" id="PTHR42747">
    <property type="entry name" value="NITRONATE MONOOXYGENASE-RELATED"/>
    <property type="match status" value="1"/>
</dbReference>
<dbReference type="PANTHER" id="PTHR42747:SF4">
    <property type="entry name" value="BLR1330 PROTEIN"/>
    <property type="match status" value="1"/>
</dbReference>
<dbReference type="Proteomes" id="UP000325933">
    <property type="component" value="Unassembled WGS sequence"/>
</dbReference>
<dbReference type="Pfam" id="PF03060">
    <property type="entry name" value="NMO"/>
    <property type="match status" value="1"/>
</dbReference>
<keyword evidence="4" id="KW-0560">Oxidoreductase</keyword>
<protein>
    <submittedName>
        <fullName evidence="6">Nitronate monooxygenase</fullName>
    </submittedName>
</protein>
<evidence type="ECO:0000313" key="7">
    <source>
        <dbReference type="Proteomes" id="UP000325933"/>
    </source>
</evidence>
<evidence type="ECO:0000256" key="1">
    <source>
        <dbReference type="ARBA" id="ARBA00009881"/>
    </source>
</evidence>
<evidence type="ECO:0000256" key="3">
    <source>
        <dbReference type="ARBA" id="ARBA00022643"/>
    </source>
</evidence>
<evidence type="ECO:0000256" key="2">
    <source>
        <dbReference type="ARBA" id="ARBA00022630"/>
    </source>
</evidence>
<comment type="caution">
    <text evidence="6">The sequence shown here is derived from an EMBL/GenBank/DDBJ whole genome shotgun (WGS) entry which is preliminary data.</text>
</comment>
<gene>
    <name evidence="6" type="ORF">F4U95_22715</name>
</gene>
<keyword evidence="3" id="KW-0288">FMN</keyword>
<comment type="similarity">
    <text evidence="1">Belongs to the nitronate monooxygenase family. NMO class I subfamily.</text>
</comment>
<dbReference type="InterPro" id="IPR013785">
    <property type="entry name" value="Aldolase_TIM"/>
</dbReference>
<dbReference type="RefSeq" id="WP_150426881.1">
    <property type="nucleotide sequence ID" value="NZ_VYQA01000031.1"/>
</dbReference>
<evidence type="ECO:0000313" key="6">
    <source>
        <dbReference type="EMBL" id="KAA9024121.1"/>
    </source>
</evidence>
<dbReference type="AlphaFoldDB" id="A0A5J5HUQ3"/>
<organism evidence="6 7">
    <name type="scientific">Sphingobium limneticum</name>
    <dbReference type="NCBI Taxonomy" id="1007511"/>
    <lineage>
        <taxon>Bacteria</taxon>
        <taxon>Pseudomonadati</taxon>
        <taxon>Pseudomonadota</taxon>
        <taxon>Alphaproteobacteria</taxon>
        <taxon>Sphingomonadales</taxon>
        <taxon>Sphingomonadaceae</taxon>
        <taxon>Sphingobium</taxon>
    </lineage>
</organism>
<dbReference type="GO" id="GO:0018580">
    <property type="term" value="F:nitronate monooxygenase activity"/>
    <property type="evidence" value="ECO:0007669"/>
    <property type="project" value="InterPro"/>
</dbReference>
<dbReference type="InterPro" id="IPR004136">
    <property type="entry name" value="NMO"/>
</dbReference>
<dbReference type="EMBL" id="VYQA01000031">
    <property type="protein sequence ID" value="KAA9024121.1"/>
    <property type="molecule type" value="Genomic_DNA"/>
</dbReference>
<accession>A0A5J5HUQ3</accession>
<reference evidence="6 7" key="1">
    <citation type="submission" date="2019-09" db="EMBL/GenBank/DDBJ databases">
        <authorList>
            <person name="Feng G."/>
        </authorList>
    </citation>
    <scope>NUCLEOTIDE SEQUENCE [LARGE SCALE GENOMIC DNA]</scope>
    <source>
        <strain evidence="6 7">KACC 19283</strain>
    </source>
</reference>
<dbReference type="CDD" id="cd04730">
    <property type="entry name" value="NPD_like"/>
    <property type="match status" value="1"/>
</dbReference>
<proteinExistence type="inferred from homology"/>
<keyword evidence="2" id="KW-0285">Flavoprotein</keyword>
<dbReference type="SUPFAM" id="SSF51412">
    <property type="entry name" value="Inosine monophosphate dehydrogenase (IMPDH)"/>
    <property type="match status" value="1"/>
</dbReference>
<evidence type="ECO:0000256" key="5">
    <source>
        <dbReference type="ARBA" id="ARBA00023033"/>
    </source>
</evidence>
<evidence type="ECO:0000256" key="4">
    <source>
        <dbReference type="ARBA" id="ARBA00023002"/>
    </source>
</evidence>
<dbReference type="Gene3D" id="3.20.20.70">
    <property type="entry name" value="Aldolase class I"/>
    <property type="match status" value="1"/>
</dbReference>
<name>A0A5J5HUQ3_9SPHN</name>